<keyword evidence="1" id="KW-0472">Membrane</keyword>
<evidence type="ECO:0000313" key="2">
    <source>
        <dbReference type="EMBL" id="MBF5054562.1"/>
    </source>
</evidence>
<evidence type="ECO:0000256" key="1">
    <source>
        <dbReference type="SAM" id="Phobius"/>
    </source>
</evidence>
<keyword evidence="1" id="KW-1133">Transmembrane helix</keyword>
<protein>
    <submittedName>
        <fullName evidence="2">Uncharacterized protein</fullName>
    </submittedName>
</protein>
<dbReference type="GeneID" id="99766536"/>
<keyword evidence="1" id="KW-0812">Transmembrane</keyword>
<accession>A0ABS0ALR1</accession>
<sequence>MENATIATADLIPLLVGCALLSSLITLAVIGVLVKFWLGPRLERHIDERFEAGADRLTQRFVAVLTGKSREVIRDRARDLARFVGGRRGRDPDDEIDP</sequence>
<proteinExistence type="predicted"/>
<name>A0ABS0ALR1_9GAMM</name>
<dbReference type="EMBL" id="ARXR01000053">
    <property type="protein sequence ID" value="MBF5054562.1"/>
    <property type="molecule type" value="Genomic_DNA"/>
</dbReference>
<gene>
    <name evidence="2" type="ORF">ISO4_03164</name>
</gene>
<organism evidence="2 3">
    <name type="scientific">Alloalcanivorax venustensis ISO4</name>
    <dbReference type="NCBI Taxonomy" id="1177184"/>
    <lineage>
        <taxon>Bacteria</taxon>
        <taxon>Pseudomonadati</taxon>
        <taxon>Pseudomonadota</taxon>
        <taxon>Gammaproteobacteria</taxon>
        <taxon>Oceanospirillales</taxon>
        <taxon>Alcanivoracaceae</taxon>
        <taxon>Alloalcanivorax</taxon>
    </lineage>
</organism>
<dbReference type="RefSeq" id="WP_228548201.1">
    <property type="nucleotide sequence ID" value="NZ_ARXR01000053.1"/>
</dbReference>
<comment type="caution">
    <text evidence="2">The sequence shown here is derived from an EMBL/GenBank/DDBJ whole genome shotgun (WGS) entry which is preliminary data.</text>
</comment>
<reference evidence="2 3" key="1">
    <citation type="submission" date="2012-09" db="EMBL/GenBank/DDBJ databases">
        <title>Genome Sequence of alkane-degrading Bacterium Alcanivorax venustensis ISO4.</title>
        <authorList>
            <person name="Lai Q."/>
            <person name="Shao Z."/>
        </authorList>
    </citation>
    <scope>NUCLEOTIDE SEQUENCE [LARGE SCALE GENOMIC DNA]</scope>
    <source>
        <strain evidence="2 3">ISO4</strain>
    </source>
</reference>
<evidence type="ECO:0000313" key="3">
    <source>
        <dbReference type="Proteomes" id="UP000644441"/>
    </source>
</evidence>
<keyword evidence="3" id="KW-1185">Reference proteome</keyword>
<feature type="transmembrane region" description="Helical" evidence="1">
    <location>
        <begin position="12"/>
        <end position="38"/>
    </location>
</feature>
<dbReference type="Proteomes" id="UP000644441">
    <property type="component" value="Unassembled WGS sequence"/>
</dbReference>